<dbReference type="EMBL" id="SJFN01000059">
    <property type="protein sequence ID" value="TBW32405.1"/>
    <property type="molecule type" value="Genomic_DNA"/>
</dbReference>
<keyword evidence="1" id="KW-0472">Membrane</keyword>
<keyword evidence="1" id="KW-0812">Transmembrane</keyword>
<gene>
    <name evidence="2" type="ORF">EYW49_22120</name>
</gene>
<sequence length="162" mass="18374">MTSSDFWTAASSLAQIASVAVSLGGYYFIYRQLRSSSDQLKLTAKQLTITAQAADLQALREFEKDVARHEWEIHASSDEEAKDHHYVAFLAFLEINAAAINNNLLQPASVEIIEKKIVDTISVIKTSAPRYRLLFEEARFDQQTFSNLIRLIKRAKDKHQQS</sequence>
<name>A0A4Q9VCZ6_9HYPH</name>
<dbReference type="RefSeq" id="WP_131311830.1">
    <property type="nucleotide sequence ID" value="NZ_SJFN01000059.1"/>
</dbReference>
<evidence type="ECO:0000313" key="3">
    <source>
        <dbReference type="Proteomes" id="UP000292781"/>
    </source>
</evidence>
<feature type="transmembrane region" description="Helical" evidence="1">
    <location>
        <begin position="6"/>
        <end position="29"/>
    </location>
</feature>
<keyword evidence="3" id="KW-1185">Reference proteome</keyword>
<organism evidence="2 3">
    <name type="scientific">Siculibacillus lacustris</name>
    <dbReference type="NCBI Taxonomy" id="1549641"/>
    <lineage>
        <taxon>Bacteria</taxon>
        <taxon>Pseudomonadati</taxon>
        <taxon>Pseudomonadota</taxon>
        <taxon>Alphaproteobacteria</taxon>
        <taxon>Hyphomicrobiales</taxon>
        <taxon>Ancalomicrobiaceae</taxon>
        <taxon>Siculibacillus</taxon>
    </lineage>
</organism>
<accession>A0A4Q9VCZ6</accession>
<proteinExistence type="predicted"/>
<dbReference type="AlphaFoldDB" id="A0A4Q9VCZ6"/>
<dbReference type="Proteomes" id="UP000292781">
    <property type="component" value="Unassembled WGS sequence"/>
</dbReference>
<reference evidence="2 3" key="1">
    <citation type="submission" date="2019-02" db="EMBL/GenBank/DDBJ databases">
        <title>Siculibacillus lacustris gen. nov., sp. nov., a new rosette-forming bacterium isolated from a freshwater crater lake (Lake St. Ana, Romania).</title>
        <authorList>
            <person name="Felfoldi T."/>
            <person name="Marton Z."/>
            <person name="Szabo A."/>
            <person name="Mentes A."/>
            <person name="Boka K."/>
            <person name="Marialigeti K."/>
            <person name="Mathe I."/>
            <person name="Koncz M."/>
            <person name="Schumann P."/>
            <person name="Toth E."/>
        </authorList>
    </citation>
    <scope>NUCLEOTIDE SEQUENCE [LARGE SCALE GENOMIC DNA]</scope>
    <source>
        <strain evidence="2 3">SA-279</strain>
    </source>
</reference>
<evidence type="ECO:0000313" key="2">
    <source>
        <dbReference type="EMBL" id="TBW32405.1"/>
    </source>
</evidence>
<evidence type="ECO:0008006" key="4">
    <source>
        <dbReference type="Google" id="ProtNLM"/>
    </source>
</evidence>
<keyword evidence="1" id="KW-1133">Transmembrane helix</keyword>
<protein>
    <recommendedName>
        <fullName evidence="4">DUF4760 domain-containing protein</fullName>
    </recommendedName>
</protein>
<comment type="caution">
    <text evidence="2">The sequence shown here is derived from an EMBL/GenBank/DDBJ whole genome shotgun (WGS) entry which is preliminary data.</text>
</comment>
<evidence type="ECO:0000256" key="1">
    <source>
        <dbReference type="SAM" id="Phobius"/>
    </source>
</evidence>